<evidence type="ECO:0000313" key="1">
    <source>
        <dbReference type="EMBL" id="ACU94000.1"/>
    </source>
</evidence>
<gene>
    <name evidence="1" type="ordered locus">Ccur_02730</name>
</gene>
<protein>
    <submittedName>
        <fullName evidence="1">Uncharacterized protein</fullName>
    </submittedName>
</protein>
<dbReference type="RefSeq" id="WP_012802688.1">
    <property type="nucleotide sequence ID" value="NC_013170.1"/>
</dbReference>
<dbReference type="AlphaFoldDB" id="C7MM60"/>
<dbReference type="STRING" id="469378.Ccur_02730"/>
<dbReference type="Proteomes" id="UP000000954">
    <property type="component" value="Chromosome"/>
</dbReference>
<organism evidence="1 2">
    <name type="scientific">Cryptobacterium curtum (strain ATCC 700683 / DSM 15641 / CCUG 43107 / 12-3)</name>
    <dbReference type="NCBI Taxonomy" id="469378"/>
    <lineage>
        <taxon>Bacteria</taxon>
        <taxon>Bacillati</taxon>
        <taxon>Actinomycetota</taxon>
        <taxon>Coriobacteriia</taxon>
        <taxon>Eggerthellales</taxon>
        <taxon>Eggerthellaceae</taxon>
        <taxon>Cryptobacterium</taxon>
    </lineage>
</organism>
<evidence type="ECO:0000313" key="2">
    <source>
        <dbReference type="Proteomes" id="UP000000954"/>
    </source>
</evidence>
<accession>C7MM60</accession>
<dbReference type="EMBL" id="CP001682">
    <property type="protein sequence ID" value="ACU94000.1"/>
    <property type="molecule type" value="Genomic_DNA"/>
</dbReference>
<name>C7MM60_CRYCD</name>
<reference evidence="1 2" key="1">
    <citation type="journal article" date="2009" name="Stand. Genomic Sci.">
        <title>Complete genome sequence of Cryptobacterium curtum type strain (12-3).</title>
        <authorList>
            <person name="Mavrommatis K."/>
            <person name="Pukall R."/>
            <person name="Rohde C."/>
            <person name="Chen F."/>
            <person name="Sims D."/>
            <person name="Brettin T."/>
            <person name="Kuske C."/>
            <person name="Detter J.C."/>
            <person name="Han C."/>
            <person name="Lapidus A."/>
            <person name="Copeland A."/>
            <person name="Glavina Del Rio T."/>
            <person name="Nolan M."/>
            <person name="Lucas S."/>
            <person name="Tice H."/>
            <person name="Cheng J.F."/>
            <person name="Bruce D."/>
            <person name="Goodwin L."/>
            <person name="Pitluck S."/>
            <person name="Ovchinnikova G."/>
            <person name="Pati A."/>
            <person name="Ivanova N."/>
            <person name="Chen A."/>
            <person name="Palaniappan K."/>
            <person name="Chain P."/>
            <person name="D'haeseleer P."/>
            <person name="Goker M."/>
            <person name="Bristow J."/>
            <person name="Eisen J.A."/>
            <person name="Markowitz V."/>
            <person name="Hugenholtz P."/>
            <person name="Rohde M."/>
            <person name="Klenk H.P."/>
            <person name="Kyrpides N.C."/>
        </authorList>
    </citation>
    <scope>NUCLEOTIDE SEQUENCE [LARGE SCALE GENOMIC DNA]</scope>
    <source>
        <strain evidence="2">ATCC 700683 / DSM 15641 / 12-3</strain>
    </source>
</reference>
<sequence>MKAPSYSRYQSLGGQLPEASYDALKLSAADLVRYVVGINPTTDEEALEHAFMAALGELSHGEGGFTLGSFRMNERTGQEMNNRAIDAVMRALAGTGMSYGGIA</sequence>
<keyword evidence="2" id="KW-1185">Reference proteome</keyword>
<proteinExistence type="predicted"/>
<dbReference type="HOGENOM" id="CLU_2259068_0_0_11"/>
<dbReference type="KEGG" id="ccu:Ccur_02730"/>